<reference evidence="1 2" key="1">
    <citation type="submission" date="2005-09" db="EMBL/GenBank/DDBJ databases">
        <authorList>
            <person name="Mural R.J."/>
            <person name="Li P.W."/>
            <person name="Adams M.D."/>
            <person name="Amanatides P.G."/>
            <person name="Baden-Tillson H."/>
            <person name="Barnstead M."/>
            <person name="Chin S.H."/>
            <person name="Dew I."/>
            <person name="Evans C.A."/>
            <person name="Ferriera S."/>
            <person name="Flanigan M."/>
            <person name="Fosler C."/>
            <person name="Glodek A."/>
            <person name="Gu Z."/>
            <person name="Holt R.A."/>
            <person name="Jennings D."/>
            <person name="Kraft C.L."/>
            <person name="Lu F."/>
            <person name="Nguyen T."/>
            <person name="Nusskern D.R."/>
            <person name="Pfannkoch C.M."/>
            <person name="Sitter C."/>
            <person name="Sutton G.G."/>
            <person name="Venter J.C."/>
            <person name="Wang Z."/>
            <person name="Woodage T."/>
            <person name="Zheng X.H."/>
            <person name="Zhong F."/>
        </authorList>
    </citation>
    <scope>NUCLEOTIDE SEQUENCE [LARGE SCALE GENOMIC DNA]</scope>
    <source>
        <strain>BN</strain>
        <strain evidence="2">Sprague-Dawley</strain>
    </source>
</reference>
<gene>
    <name evidence="1" type="ORF">rCG_50999</name>
</gene>
<organism evidence="1 2">
    <name type="scientific">Rattus norvegicus</name>
    <name type="common">Rat</name>
    <dbReference type="NCBI Taxonomy" id="10116"/>
    <lineage>
        <taxon>Eukaryota</taxon>
        <taxon>Metazoa</taxon>
        <taxon>Chordata</taxon>
        <taxon>Craniata</taxon>
        <taxon>Vertebrata</taxon>
        <taxon>Euteleostomi</taxon>
        <taxon>Mammalia</taxon>
        <taxon>Eutheria</taxon>
        <taxon>Euarchontoglires</taxon>
        <taxon>Glires</taxon>
        <taxon>Rodentia</taxon>
        <taxon>Myomorpha</taxon>
        <taxon>Muroidea</taxon>
        <taxon>Muridae</taxon>
        <taxon>Murinae</taxon>
        <taxon>Rattus</taxon>
    </lineage>
</organism>
<sequence>MPNKTRTETISTNLLGMVAYACYSHTHRTCGGKILHLILS</sequence>
<evidence type="ECO:0000313" key="1">
    <source>
        <dbReference type="EMBL" id="EDL75718.1"/>
    </source>
</evidence>
<dbReference type="EMBL" id="CH474048">
    <property type="protein sequence ID" value="EDL75718.1"/>
    <property type="molecule type" value="Genomic_DNA"/>
</dbReference>
<protein>
    <submittedName>
        <fullName evidence="1">RCG50999</fullName>
    </submittedName>
</protein>
<accession>A6KGE7</accession>
<proteinExistence type="predicted"/>
<dbReference type="PROSITE" id="PS51257">
    <property type="entry name" value="PROKAR_LIPOPROTEIN"/>
    <property type="match status" value="1"/>
</dbReference>
<name>A6KGE7_RAT</name>
<dbReference type="AlphaFoldDB" id="A6KGE7"/>
<evidence type="ECO:0000313" key="2">
    <source>
        <dbReference type="Proteomes" id="UP000234681"/>
    </source>
</evidence>
<dbReference type="Proteomes" id="UP000234681">
    <property type="component" value="Chromosome 2"/>
</dbReference>